<dbReference type="GeneID" id="8036055"/>
<reference evidence="2" key="1">
    <citation type="submission" date="2019-04" db="EMBL/GenBank/DDBJ databases">
        <title>An insight into the mialome of Ixodes scapularis.</title>
        <authorList>
            <person name="Ribeiro J.M."/>
            <person name="Mather T.N."/>
            <person name="Karim S."/>
        </authorList>
    </citation>
    <scope>NUCLEOTIDE SEQUENCE</scope>
</reference>
<dbReference type="AlphaFoldDB" id="A0A4D5S4M6"/>
<dbReference type="KEGG" id="isc:8036055"/>
<protein>
    <submittedName>
        <fullName evidence="2">Uncharacterized protein</fullName>
    </submittedName>
</protein>
<dbReference type="VEuPathDB" id="VectorBase:ISCW010627"/>
<evidence type="ECO:0000256" key="1">
    <source>
        <dbReference type="SAM" id="MobiDB-lite"/>
    </source>
</evidence>
<evidence type="ECO:0000313" key="2">
    <source>
        <dbReference type="EMBL" id="MOY44612.1"/>
    </source>
</evidence>
<feature type="region of interest" description="Disordered" evidence="1">
    <location>
        <begin position="21"/>
        <end position="143"/>
    </location>
</feature>
<dbReference type="OrthoDB" id="6511809at2759"/>
<feature type="compositionally biased region" description="Basic and acidic residues" evidence="1">
    <location>
        <begin position="38"/>
        <end position="47"/>
    </location>
</feature>
<proteinExistence type="predicted"/>
<dbReference type="EMBL" id="GHJT01010641">
    <property type="protein sequence ID" value="MOY44612.1"/>
    <property type="molecule type" value="Transcribed_RNA"/>
</dbReference>
<dbReference type="VEuPathDB" id="VectorBase:ISCI010627"/>
<accession>A0A4D5S4M6</accession>
<sequence length="237" mass="26265">MAKKNAEKVKRLAKEVLRSIENTSAKSRICKKSPAALTEEKEKKEDAVVEVIESMDSPGRDPASTPFLRRRRRAPSKRQSNEAATAGASHADLETSGTVPRQRERLTPSPMHTSFSAAGGCSWDGASSPFGESPIRKRKRGTAVWSPELSVRRVSRTYSRTPVRGARRALNLFEDPEDGAAVTDLLEEPLTSKVKRQAKKATPSKLPDKKRKAAFDEWADKKAAEFDEILQFELTFG</sequence>
<organism evidence="2">
    <name type="scientific">Ixodes scapularis</name>
    <name type="common">Black-legged tick</name>
    <name type="synonym">Deer tick</name>
    <dbReference type="NCBI Taxonomy" id="6945"/>
    <lineage>
        <taxon>Eukaryota</taxon>
        <taxon>Metazoa</taxon>
        <taxon>Ecdysozoa</taxon>
        <taxon>Arthropoda</taxon>
        <taxon>Chelicerata</taxon>
        <taxon>Arachnida</taxon>
        <taxon>Acari</taxon>
        <taxon>Parasitiformes</taxon>
        <taxon>Ixodida</taxon>
        <taxon>Ixodoidea</taxon>
        <taxon>Ixodidae</taxon>
        <taxon>Ixodinae</taxon>
        <taxon>Ixodes</taxon>
    </lineage>
</organism>
<dbReference type="RefSeq" id="XP_029827393.2">
    <property type="nucleotide sequence ID" value="XM_029971533.3"/>
</dbReference>
<feature type="non-terminal residue" evidence="2">
    <location>
        <position position="237"/>
    </location>
</feature>
<dbReference type="VEuPathDB" id="VectorBase:ISCP_009087"/>
<name>A0A4D5S4M6_IXOSC</name>